<evidence type="ECO:0000313" key="2">
    <source>
        <dbReference type="EMBL" id="CAL5087727.1"/>
    </source>
</evidence>
<evidence type="ECO:0000256" key="1">
    <source>
        <dbReference type="SAM" id="MobiDB-lite"/>
    </source>
</evidence>
<dbReference type="PANTHER" id="PTHR33170">
    <property type="entry name" value="DUF4283 DOMAIN-CONTAINING PROTEIN-RELATED"/>
    <property type="match status" value="1"/>
</dbReference>
<dbReference type="AlphaFoldDB" id="A0ABC9G4R8"/>
<gene>
    <name evidence="2" type="ORF">URODEC1_LOCUS112372</name>
</gene>
<dbReference type="Proteomes" id="UP001497457">
    <property type="component" value="Chromosome 8b"/>
</dbReference>
<reference evidence="3" key="1">
    <citation type="submission" date="2024-06" db="EMBL/GenBank/DDBJ databases">
        <authorList>
            <person name="Ryan C."/>
        </authorList>
    </citation>
    <scope>NUCLEOTIDE SEQUENCE [LARGE SCALE GENOMIC DNA]</scope>
</reference>
<evidence type="ECO:0000313" key="3">
    <source>
        <dbReference type="Proteomes" id="UP001497457"/>
    </source>
</evidence>
<feature type="compositionally biased region" description="Basic and acidic residues" evidence="1">
    <location>
        <begin position="220"/>
        <end position="235"/>
    </location>
</feature>
<reference evidence="2 3" key="2">
    <citation type="submission" date="2024-10" db="EMBL/GenBank/DDBJ databases">
        <authorList>
            <person name="Ryan C."/>
        </authorList>
    </citation>
    <scope>NUCLEOTIDE SEQUENCE [LARGE SCALE GENOMIC DNA]</scope>
</reference>
<dbReference type="EMBL" id="OZ075118">
    <property type="protein sequence ID" value="CAL5087727.1"/>
    <property type="molecule type" value="Genomic_DNA"/>
</dbReference>
<dbReference type="PANTHER" id="PTHR33170:SF2">
    <property type="entry name" value="OS12G0531500 PROTEIN"/>
    <property type="match status" value="1"/>
</dbReference>
<keyword evidence="3" id="KW-1185">Reference proteome</keyword>
<feature type="region of interest" description="Disordered" evidence="1">
    <location>
        <begin position="437"/>
        <end position="466"/>
    </location>
</feature>
<feature type="compositionally biased region" description="Acidic residues" evidence="1">
    <location>
        <begin position="259"/>
        <end position="268"/>
    </location>
</feature>
<organism evidence="2 3">
    <name type="scientific">Urochloa decumbens</name>
    <dbReference type="NCBI Taxonomy" id="240449"/>
    <lineage>
        <taxon>Eukaryota</taxon>
        <taxon>Viridiplantae</taxon>
        <taxon>Streptophyta</taxon>
        <taxon>Embryophyta</taxon>
        <taxon>Tracheophyta</taxon>
        <taxon>Spermatophyta</taxon>
        <taxon>Magnoliopsida</taxon>
        <taxon>Liliopsida</taxon>
        <taxon>Poales</taxon>
        <taxon>Poaceae</taxon>
        <taxon>PACMAD clade</taxon>
        <taxon>Panicoideae</taxon>
        <taxon>Panicodae</taxon>
        <taxon>Paniceae</taxon>
        <taxon>Melinidinae</taxon>
        <taxon>Urochloa</taxon>
    </lineage>
</organism>
<feature type="compositionally biased region" description="Basic residues" evidence="1">
    <location>
        <begin position="444"/>
        <end position="460"/>
    </location>
</feature>
<proteinExistence type="predicted"/>
<sequence>MAMDCALSQCRKLKMYGFGVHGQGFYSIEIPDKSNAEKFGALVVIQDGIANEERVAKELQHLIKAEWDFEVKQIAKGEYRASFPDQASIDTYSKLTGLKLPLFGITVQIINSNVDPAATAVLQTAWVKVYGIPGYAKEEDIVKEITSLVGEPIKVDEFSLVRDEPVRVRINCRDPAKVKGAVEIFFNGVGHEIRFIAEGFHLRAQSKGDGPPGPGGSNDKGGKGLDREKKGDASRKAGGPANKTGNNNTKEQDTSQGDSQDDSMDDLVNDGSPKEQTTYQEVADWPTPLAAIHPVHGLMKNFEEANREVLGLDEDVDATFAKPASIENLEDSYGEVVEVNETVNIFPAKATITNEEESMKEVATQDSEILSEIAEQKGQNTIPAGKLLVHGREGPFIMDADKWPKLKLPDEEPQLTQEEDLMDNFLEQPIQNDEEDPKGWVVQRSKKKQKKLTVTKKRKPVVATRTSARVPRDGIPIATKAMNRAQGKNELAQGVLWALWLGRNKMAIEKTFPSTPLVALRSGLIFVQKWKSLLKPEDAGKITKVLEKAQGWMGNFSLSTAAFTDIGEI</sequence>
<evidence type="ECO:0008006" key="4">
    <source>
        <dbReference type="Google" id="ProtNLM"/>
    </source>
</evidence>
<accession>A0ABC9G4R8</accession>
<feature type="region of interest" description="Disordered" evidence="1">
    <location>
        <begin position="204"/>
        <end position="279"/>
    </location>
</feature>
<protein>
    <recommendedName>
        <fullName evidence="4">DUF4283 domain-containing protein</fullName>
    </recommendedName>
</protein>
<name>A0ABC9G4R8_9POAL</name>